<keyword evidence="2" id="KW-0812">Transmembrane</keyword>
<reference evidence="3" key="1">
    <citation type="submission" date="2020-12" db="EMBL/GenBank/DDBJ databases">
        <title>Metabolic potential, ecology and presence of endohyphal bacteria is reflected in genomic diversity of Mucoromycotina.</title>
        <authorList>
            <person name="Muszewska A."/>
            <person name="Okrasinska A."/>
            <person name="Steczkiewicz K."/>
            <person name="Drgas O."/>
            <person name="Orlowska M."/>
            <person name="Perlinska-Lenart U."/>
            <person name="Aleksandrzak-Piekarczyk T."/>
            <person name="Szatraj K."/>
            <person name="Zielenkiewicz U."/>
            <person name="Pilsyk S."/>
            <person name="Malc E."/>
            <person name="Mieczkowski P."/>
            <person name="Kruszewska J.S."/>
            <person name="Biernat P."/>
            <person name="Pawlowska J."/>
        </authorList>
    </citation>
    <scope>NUCLEOTIDE SEQUENCE</scope>
    <source>
        <strain evidence="3">CBS 226.32</strain>
    </source>
</reference>
<sequence>MPAIETATATNRLEQQQQHHHQQDDAFDTENKSKMETSRNFIMKLCHQAQFYWDAIKVNLINFWQLQEFKLGVYIFGLLSVIPAAFFLLFLALVIIFTTVLVSFVWIFFVCSALTIGLMILVPILFVCSIIVGFLTVGYYVYQYLLRLRQANRKTN</sequence>
<dbReference type="EMBL" id="JAEPRC010000691">
    <property type="protein sequence ID" value="KAG2192846.1"/>
    <property type="molecule type" value="Genomic_DNA"/>
</dbReference>
<protein>
    <submittedName>
        <fullName evidence="3">Uncharacterized protein</fullName>
    </submittedName>
</protein>
<dbReference type="AlphaFoldDB" id="A0A8H7UNQ5"/>
<evidence type="ECO:0000256" key="2">
    <source>
        <dbReference type="SAM" id="Phobius"/>
    </source>
</evidence>
<evidence type="ECO:0000313" key="4">
    <source>
        <dbReference type="Proteomes" id="UP000650833"/>
    </source>
</evidence>
<keyword evidence="2" id="KW-1133">Transmembrane helix</keyword>
<name>A0A8H7UNQ5_9FUNG</name>
<keyword evidence="2" id="KW-0472">Membrane</keyword>
<feature type="transmembrane region" description="Helical" evidence="2">
    <location>
        <begin position="114"/>
        <end position="142"/>
    </location>
</feature>
<proteinExistence type="predicted"/>
<organism evidence="3 4">
    <name type="scientific">Mucor plumbeus</name>
    <dbReference type="NCBI Taxonomy" id="97098"/>
    <lineage>
        <taxon>Eukaryota</taxon>
        <taxon>Fungi</taxon>
        <taxon>Fungi incertae sedis</taxon>
        <taxon>Mucoromycota</taxon>
        <taxon>Mucoromycotina</taxon>
        <taxon>Mucoromycetes</taxon>
        <taxon>Mucorales</taxon>
        <taxon>Mucorineae</taxon>
        <taxon>Mucoraceae</taxon>
        <taxon>Mucor</taxon>
    </lineage>
</organism>
<dbReference type="Proteomes" id="UP000650833">
    <property type="component" value="Unassembled WGS sequence"/>
</dbReference>
<feature type="transmembrane region" description="Helical" evidence="2">
    <location>
        <begin position="75"/>
        <end position="108"/>
    </location>
</feature>
<gene>
    <name evidence="3" type="ORF">INT46_010873</name>
</gene>
<accession>A0A8H7UNQ5</accession>
<comment type="caution">
    <text evidence="3">The sequence shown here is derived from an EMBL/GenBank/DDBJ whole genome shotgun (WGS) entry which is preliminary data.</text>
</comment>
<evidence type="ECO:0000313" key="3">
    <source>
        <dbReference type="EMBL" id="KAG2192846.1"/>
    </source>
</evidence>
<evidence type="ECO:0000256" key="1">
    <source>
        <dbReference type="SAM" id="MobiDB-lite"/>
    </source>
</evidence>
<dbReference type="OrthoDB" id="2275858at2759"/>
<feature type="region of interest" description="Disordered" evidence="1">
    <location>
        <begin position="1"/>
        <end position="29"/>
    </location>
</feature>
<keyword evidence="4" id="KW-1185">Reference proteome</keyword>